<dbReference type="EMBL" id="AOMT01000005">
    <property type="protein sequence ID" value="KDN25960.1"/>
    <property type="molecule type" value="Genomic_DNA"/>
</dbReference>
<evidence type="ECO:0000313" key="3">
    <source>
        <dbReference type="Proteomes" id="UP000035860"/>
    </source>
</evidence>
<organism evidence="2 3">
    <name type="scientific">Moraxella bovoculi 237</name>
    <dbReference type="NCBI Taxonomy" id="743974"/>
    <lineage>
        <taxon>Bacteria</taxon>
        <taxon>Pseudomonadati</taxon>
        <taxon>Pseudomonadota</taxon>
        <taxon>Gammaproteobacteria</taxon>
        <taxon>Moraxellales</taxon>
        <taxon>Moraxellaceae</taxon>
        <taxon>Moraxella</taxon>
    </lineage>
</organism>
<sequence length="167" mass="18145">MKLIFVRHGQAGPYCADDAGRDLTDFGKQQAHETADFLVNYSKESPVNAIIASPYNRANQTAAIILESLVDAEQNPAFITISSITPDDDPNIGLDDIDCAIRHKFGMETDELTVIIVCHMPIVARMAAILDGLSPSGFELAECRVFGTEVIAPELAKQIAQFIPTQP</sequence>
<dbReference type="Gene3D" id="3.40.50.1240">
    <property type="entry name" value="Phosphoglycerate mutase-like"/>
    <property type="match status" value="1"/>
</dbReference>
<dbReference type="SMART" id="SM00855">
    <property type="entry name" value="PGAM"/>
    <property type="match status" value="1"/>
</dbReference>
<keyword evidence="1" id="KW-0378">Hydrolase</keyword>
<dbReference type="AlphaFoldDB" id="A0A066UFV1"/>
<dbReference type="GO" id="GO:0016787">
    <property type="term" value="F:hydrolase activity"/>
    <property type="evidence" value="ECO:0007669"/>
    <property type="project" value="UniProtKB-KW"/>
</dbReference>
<comment type="caution">
    <text evidence="2">The sequence shown here is derived from an EMBL/GenBank/DDBJ whole genome shotgun (WGS) entry which is preliminary data.</text>
</comment>
<dbReference type="OrthoDB" id="92610at2"/>
<reference evidence="2 3" key="1">
    <citation type="journal article" date="2014" name="Genome Announc.">
        <title>Draft Genome Sequence of Moraxella bovoculi Strain 237T (ATCC BAA-1259T) Isolated from a Calf with Infectious Bovine Keratoconjunctivitis.</title>
        <authorList>
            <person name="Calcutt M.J."/>
            <person name="Foecking M.F."/>
            <person name="Martin N.T."/>
            <person name="Mhlanga-Mutangadura T."/>
            <person name="Reilly T.J."/>
        </authorList>
    </citation>
    <scope>NUCLEOTIDE SEQUENCE [LARGE SCALE GENOMIC DNA]</scope>
    <source>
        <strain evidence="2 3">237</strain>
    </source>
</reference>
<evidence type="ECO:0000313" key="2">
    <source>
        <dbReference type="EMBL" id="KDN25960.1"/>
    </source>
</evidence>
<dbReference type="Pfam" id="PF00300">
    <property type="entry name" value="His_Phos_1"/>
    <property type="match status" value="1"/>
</dbReference>
<gene>
    <name evidence="2" type="ORF">MBO_02180</name>
</gene>
<dbReference type="eggNOG" id="COG2062">
    <property type="taxonomic scope" value="Bacteria"/>
</dbReference>
<proteinExistence type="predicted"/>
<dbReference type="GeneID" id="301975456"/>
<dbReference type="RefSeq" id="WP_036362745.1">
    <property type="nucleotide sequence ID" value="NZ_AOMT01000005.1"/>
</dbReference>
<keyword evidence="3" id="KW-1185">Reference proteome</keyword>
<dbReference type="InterPro" id="IPR029033">
    <property type="entry name" value="His_PPase_superfam"/>
</dbReference>
<dbReference type="PANTHER" id="PTHR20935">
    <property type="entry name" value="PHOSPHOGLYCERATE MUTASE-RELATED"/>
    <property type="match status" value="1"/>
</dbReference>
<dbReference type="InterPro" id="IPR051021">
    <property type="entry name" value="Mito_Ser/Thr_phosphatase"/>
</dbReference>
<dbReference type="Proteomes" id="UP000035860">
    <property type="component" value="Unassembled WGS sequence"/>
</dbReference>
<accession>A0A066UFV1</accession>
<dbReference type="SUPFAM" id="SSF53254">
    <property type="entry name" value="Phosphoglycerate mutase-like"/>
    <property type="match status" value="1"/>
</dbReference>
<evidence type="ECO:0000256" key="1">
    <source>
        <dbReference type="ARBA" id="ARBA00022801"/>
    </source>
</evidence>
<protein>
    <submittedName>
        <fullName evidence="2">Putative phosphohistidine phosphatase</fullName>
    </submittedName>
</protein>
<dbReference type="CDD" id="cd07067">
    <property type="entry name" value="HP_PGM_like"/>
    <property type="match status" value="1"/>
</dbReference>
<name>A0A066UFV1_9GAMM</name>
<dbReference type="InterPro" id="IPR013078">
    <property type="entry name" value="His_Pase_superF_clade-1"/>
</dbReference>